<dbReference type="Pfam" id="PF17648">
    <property type="entry name" value="Luciferase"/>
    <property type="match status" value="1"/>
</dbReference>
<keyword evidence="3" id="KW-1185">Reference proteome</keyword>
<dbReference type="AlphaFoldDB" id="A0AA38X9T9"/>
<feature type="domain" description="Luciferase" evidence="1">
    <location>
        <begin position="170"/>
        <end position="244"/>
    </location>
</feature>
<reference evidence="2" key="1">
    <citation type="submission" date="2022-10" db="EMBL/GenBank/DDBJ databases">
        <title>Culturing micro-colonial fungi from biological soil crusts in the Mojave desert and describing Neophaeococcomyces mojavensis, and introducing the new genera and species Taxawa tesnikishii.</title>
        <authorList>
            <person name="Kurbessoian T."/>
            <person name="Stajich J.E."/>
        </authorList>
    </citation>
    <scope>NUCLEOTIDE SEQUENCE</scope>
    <source>
        <strain evidence="2">TK_41</strain>
    </source>
</reference>
<sequence>MDRLQQLQRLPPRELALSAAAAAAIMGTAVWCIRDYQDFLALGPGGAAYNLKGWAWVTSLRPFALSKQGALQTSSYPTDGAHEEIKDLPSRAGPRASVGGIIPHRQLSQHPPKDVTQYITNLFKNAVVQNSDLLQERLSLYEKHNPALFVHDDIFSSSDSSASETARISRGEIGHVHPDYSIHLYFSPADARHIIAKGWGEKHRLSKPKTSIFQFQKYGLSDTYIMIYGPRTEEEIETVSKILQNSIRFMTGRTDVQLPQWRTALGTN</sequence>
<accession>A0AA38X9T9</accession>
<protein>
    <recommendedName>
        <fullName evidence="1">Luciferase domain-containing protein</fullName>
    </recommendedName>
</protein>
<dbReference type="EMBL" id="JAPDRK010000008">
    <property type="protein sequence ID" value="KAJ9609446.1"/>
    <property type="molecule type" value="Genomic_DNA"/>
</dbReference>
<dbReference type="PANTHER" id="PTHR38695">
    <property type="entry name" value="AMINO ACID PERMEASE_ SLC12A DOMAIN-CONTAINING PROTEIN"/>
    <property type="match status" value="1"/>
</dbReference>
<dbReference type="Proteomes" id="UP001172673">
    <property type="component" value="Unassembled WGS sequence"/>
</dbReference>
<proteinExistence type="predicted"/>
<organism evidence="2 3">
    <name type="scientific">Cladophialophora chaetospira</name>
    <dbReference type="NCBI Taxonomy" id="386627"/>
    <lineage>
        <taxon>Eukaryota</taxon>
        <taxon>Fungi</taxon>
        <taxon>Dikarya</taxon>
        <taxon>Ascomycota</taxon>
        <taxon>Pezizomycotina</taxon>
        <taxon>Eurotiomycetes</taxon>
        <taxon>Chaetothyriomycetidae</taxon>
        <taxon>Chaetothyriales</taxon>
        <taxon>Herpotrichiellaceae</taxon>
        <taxon>Cladophialophora</taxon>
    </lineage>
</organism>
<dbReference type="InterPro" id="IPR040841">
    <property type="entry name" value="Luciferase_dom"/>
</dbReference>
<dbReference type="PANTHER" id="PTHR38695:SF1">
    <property type="entry name" value="AMINO ACID PERMEASE_ SLC12A DOMAIN-CONTAINING PROTEIN"/>
    <property type="match status" value="1"/>
</dbReference>
<gene>
    <name evidence="2" type="ORF">H2200_005773</name>
</gene>
<dbReference type="InterPro" id="IPR048273">
    <property type="entry name" value="Luciferase"/>
</dbReference>
<evidence type="ECO:0000313" key="2">
    <source>
        <dbReference type="EMBL" id="KAJ9609446.1"/>
    </source>
</evidence>
<evidence type="ECO:0000259" key="1">
    <source>
        <dbReference type="Pfam" id="PF17648"/>
    </source>
</evidence>
<evidence type="ECO:0000313" key="3">
    <source>
        <dbReference type="Proteomes" id="UP001172673"/>
    </source>
</evidence>
<comment type="caution">
    <text evidence="2">The sequence shown here is derived from an EMBL/GenBank/DDBJ whole genome shotgun (WGS) entry which is preliminary data.</text>
</comment>
<name>A0AA38X9T9_9EURO</name>